<gene>
    <name evidence="1" type="ordered locus">SNE_A00810</name>
</gene>
<keyword evidence="2" id="KW-1185">Reference proteome</keyword>
<dbReference type="STRING" id="331113.SNE_A00810"/>
<dbReference type="HOGENOM" id="CLU_3398478_0_0_0"/>
<accession>F8L578</accession>
<protein>
    <submittedName>
        <fullName evidence="1">Uncharacterized protein</fullName>
    </submittedName>
</protein>
<evidence type="ECO:0000313" key="1">
    <source>
        <dbReference type="EMBL" id="CCB87959.1"/>
    </source>
</evidence>
<dbReference type="KEGG" id="sng:SNE_A00810"/>
<name>F8L578_SIMNZ</name>
<dbReference type="EMBL" id="FR872582">
    <property type="protein sequence ID" value="CCB87959.1"/>
    <property type="molecule type" value="Genomic_DNA"/>
</dbReference>
<dbReference type="AlphaFoldDB" id="F8L578"/>
<reference evidence="1 2" key="2">
    <citation type="journal article" date="2011" name="Mol. Biol. Evol.">
        <title>Unity in variety--the pan-genome of the Chlamydiae.</title>
        <authorList>
            <person name="Collingro A."/>
            <person name="Tischler P."/>
            <person name="Weinmaier T."/>
            <person name="Penz T."/>
            <person name="Heinz E."/>
            <person name="Brunham R.C."/>
            <person name="Read T.D."/>
            <person name="Bavoil P.M."/>
            <person name="Sachse K."/>
            <person name="Kahane S."/>
            <person name="Friedman M.G."/>
            <person name="Rattei T."/>
            <person name="Myers G.S."/>
            <person name="Horn M."/>
        </authorList>
    </citation>
    <scope>NUCLEOTIDE SEQUENCE [LARGE SCALE GENOMIC DNA]</scope>
    <source>
        <strain evidence="2">ATCC VR-1471 / Z</strain>
    </source>
</reference>
<evidence type="ECO:0000313" key="2">
    <source>
        <dbReference type="Proteomes" id="UP000000496"/>
    </source>
</evidence>
<reference key="1">
    <citation type="journal article" date="2011" name="Mol. Biol. Evol.">
        <title>Unity in variety -- the pan-genome of the Chlamydiae.</title>
        <authorList>
            <person name="Collingro A."/>
            <person name="Tischler P."/>
            <person name="Weinmaier T."/>
            <person name="Penz T."/>
            <person name="Heinz E."/>
            <person name="Brunham R.C."/>
            <person name="Read T.D."/>
            <person name="Bavoil P.M."/>
            <person name="Sachse K."/>
            <person name="Kahane S."/>
            <person name="Friedman M.G."/>
            <person name="Rattei T."/>
            <person name="Myers G.S.A."/>
            <person name="Horn M."/>
        </authorList>
    </citation>
    <scope>NUCLEOTIDE SEQUENCE</scope>
    <source>
        <strain>Z</strain>
    </source>
</reference>
<sequence length="31" mass="3446">MGYLKSAGTENYEFDFGKLGTGMRTKAPHHT</sequence>
<proteinExistence type="predicted"/>
<dbReference type="Proteomes" id="UP000000496">
    <property type="component" value="Chromosome gsn.131"/>
</dbReference>
<organism evidence="1 2">
    <name type="scientific">Simkania negevensis (strain ATCC VR-1471 / DSM 27360 / Z)</name>
    <dbReference type="NCBI Taxonomy" id="331113"/>
    <lineage>
        <taxon>Bacteria</taxon>
        <taxon>Pseudomonadati</taxon>
        <taxon>Chlamydiota</taxon>
        <taxon>Chlamydiia</taxon>
        <taxon>Parachlamydiales</taxon>
        <taxon>Simkaniaceae</taxon>
        <taxon>Simkania</taxon>
    </lineage>
</organism>